<dbReference type="AlphaFoldDB" id="A0A3S4HGV9"/>
<evidence type="ECO:0000313" key="2">
    <source>
        <dbReference type="Proteomes" id="UP000275676"/>
    </source>
</evidence>
<name>A0A3S4HGV9_SALER</name>
<organism evidence="1 2">
    <name type="scientific">Salmonella enterica subsp. arizonae</name>
    <dbReference type="NCBI Taxonomy" id="59203"/>
    <lineage>
        <taxon>Bacteria</taxon>
        <taxon>Pseudomonadati</taxon>
        <taxon>Pseudomonadota</taxon>
        <taxon>Gammaproteobacteria</taxon>
        <taxon>Enterobacterales</taxon>
        <taxon>Enterobacteriaceae</taxon>
        <taxon>Salmonella</taxon>
    </lineage>
</organism>
<accession>A0A3S4HGV9</accession>
<sequence>MAFPAISAVAEGYKVFAVDRTASGTIQQDGARRSPWHVSCRLASYRWIPPRSPLSCKAPGNREDAAAWADVYTQVFPAYQLLIESYSKAQDVVKNNEMLDSQR</sequence>
<protein>
    <submittedName>
        <fullName evidence="1">Isochorismatase family protein</fullName>
    </submittedName>
</protein>
<dbReference type="EMBL" id="LR134156">
    <property type="protein sequence ID" value="VEA77973.1"/>
    <property type="molecule type" value="Genomic_DNA"/>
</dbReference>
<evidence type="ECO:0000313" key="1">
    <source>
        <dbReference type="EMBL" id="VEA77973.1"/>
    </source>
</evidence>
<reference evidence="1 2" key="1">
    <citation type="submission" date="2018-12" db="EMBL/GenBank/DDBJ databases">
        <authorList>
            <consortium name="Pathogen Informatics"/>
        </authorList>
    </citation>
    <scope>NUCLEOTIDE SEQUENCE [LARGE SCALE GENOMIC DNA]</scope>
    <source>
        <strain evidence="1 2">NCTC10047</strain>
    </source>
</reference>
<gene>
    <name evidence="1" type="ORF">NCTC10047_03906</name>
</gene>
<proteinExistence type="predicted"/>
<dbReference type="Proteomes" id="UP000275676">
    <property type="component" value="Chromosome"/>
</dbReference>